<dbReference type="UniPathway" id="UPA00241">
    <property type="reaction ID" value="UER00355"/>
</dbReference>
<evidence type="ECO:0000256" key="7">
    <source>
        <dbReference type="ARBA" id="ARBA00022993"/>
    </source>
</evidence>
<comment type="function">
    <text evidence="9">Reversibly transfers an adenylyl group from ATP to 4'-phosphopantetheine, yielding dephospho-CoA (dPCoA) and pyrophosphate.</text>
</comment>
<dbReference type="SUPFAM" id="SSF52374">
    <property type="entry name" value="Nucleotidylyl transferase"/>
    <property type="match status" value="1"/>
</dbReference>
<evidence type="ECO:0000256" key="1">
    <source>
        <dbReference type="ARBA" id="ARBA00022490"/>
    </source>
</evidence>
<dbReference type="Pfam" id="PF01467">
    <property type="entry name" value="CTP_transf_like"/>
    <property type="match status" value="1"/>
</dbReference>
<comment type="subunit">
    <text evidence="9">Homohexamer.</text>
</comment>
<accession>A0A517PI82</accession>
<comment type="catalytic activity">
    <reaction evidence="8 9">
        <text>(R)-4'-phosphopantetheine + ATP + H(+) = 3'-dephospho-CoA + diphosphate</text>
        <dbReference type="Rhea" id="RHEA:19801"/>
        <dbReference type="ChEBI" id="CHEBI:15378"/>
        <dbReference type="ChEBI" id="CHEBI:30616"/>
        <dbReference type="ChEBI" id="CHEBI:33019"/>
        <dbReference type="ChEBI" id="CHEBI:57328"/>
        <dbReference type="ChEBI" id="CHEBI:61723"/>
        <dbReference type="EC" id="2.7.7.3"/>
    </reaction>
</comment>
<dbReference type="GO" id="GO:0005524">
    <property type="term" value="F:ATP binding"/>
    <property type="evidence" value="ECO:0007669"/>
    <property type="project" value="UniProtKB-KW"/>
</dbReference>
<feature type="binding site" evidence="9">
    <location>
        <position position="47"/>
    </location>
    <ligand>
        <name>substrate</name>
    </ligand>
</feature>
<feature type="domain" description="Cytidyltransferase-like" evidence="10">
    <location>
        <begin position="11"/>
        <end position="139"/>
    </location>
</feature>
<dbReference type="PRINTS" id="PR01020">
    <property type="entry name" value="LPSBIOSNTHSS"/>
</dbReference>
<reference evidence="11 12" key="1">
    <citation type="submission" date="2019-02" db="EMBL/GenBank/DDBJ databases">
        <title>Deep-cultivation of Planctomycetes and their phenomic and genomic characterization uncovers novel biology.</title>
        <authorList>
            <person name="Wiegand S."/>
            <person name="Jogler M."/>
            <person name="Boedeker C."/>
            <person name="Pinto D."/>
            <person name="Vollmers J."/>
            <person name="Rivas-Marin E."/>
            <person name="Kohn T."/>
            <person name="Peeters S.H."/>
            <person name="Heuer A."/>
            <person name="Rast P."/>
            <person name="Oberbeckmann S."/>
            <person name="Bunk B."/>
            <person name="Jeske O."/>
            <person name="Meyerdierks A."/>
            <person name="Storesund J.E."/>
            <person name="Kallscheuer N."/>
            <person name="Luecker S."/>
            <person name="Lage O.M."/>
            <person name="Pohl T."/>
            <person name="Merkel B.J."/>
            <person name="Hornburger P."/>
            <person name="Mueller R.-W."/>
            <person name="Bruemmer F."/>
            <person name="Labrenz M."/>
            <person name="Spormann A.M."/>
            <person name="Op den Camp H."/>
            <person name="Overmann J."/>
            <person name="Amann R."/>
            <person name="Jetten M.S.M."/>
            <person name="Mascher T."/>
            <person name="Medema M.H."/>
            <person name="Devos D.P."/>
            <person name="Kaster A.-K."/>
            <person name="Ovreas L."/>
            <person name="Rohde M."/>
            <person name="Galperin M.Y."/>
            <person name="Jogler C."/>
        </authorList>
    </citation>
    <scope>NUCLEOTIDE SEQUENCE [LARGE SCALE GENOMIC DNA]</scope>
    <source>
        <strain evidence="11 12">HG66A1</strain>
    </source>
</reference>
<dbReference type="Gene3D" id="3.40.50.620">
    <property type="entry name" value="HUPs"/>
    <property type="match status" value="1"/>
</dbReference>
<feature type="site" description="Transition state stabilizer" evidence="9">
    <location>
        <position position="23"/>
    </location>
</feature>
<feature type="binding site" evidence="9">
    <location>
        <begin position="129"/>
        <end position="135"/>
    </location>
    <ligand>
        <name>ATP</name>
        <dbReference type="ChEBI" id="CHEBI:30616"/>
    </ligand>
</feature>
<gene>
    <name evidence="9 11" type="primary">coaD</name>
    <name evidence="11" type="ORF">HG66A1_08050</name>
</gene>
<comment type="cofactor">
    <cofactor evidence="9">
        <name>Mg(2+)</name>
        <dbReference type="ChEBI" id="CHEBI:18420"/>
    </cofactor>
</comment>
<keyword evidence="6 9" id="KW-0460">Magnesium</keyword>
<dbReference type="Proteomes" id="UP000320421">
    <property type="component" value="Chromosome"/>
</dbReference>
<evidence type="ECO:0000256" key="3">
    <source>
        <dbReference type="ARBA" id="ARBA00022695"/>
    </source>
</evidence>
<comment type="subcellular location">
    <subcellularLocation>
        <location evidence="9">Cytoplasm</location>
    </subcellularLocation>
</comment>
<evidence type="ECO:0000256" key="9">
    <source>
        <dbReference type="HAMAP-Rule" id="MF_00151"/>
    </source>
</evidence>
<dbReference type="RefSeq" id="WP_145180946.1">
    <property type="nucleotide sequence ID" value="NZ_CP036266.1"/>
</dbReference>
<evidence type="ECO:0000256" key="2">
    <source>
        <dbReference type="ARBA" id="ARBA00022679"/>
    </source>
</evidence>
<dbReference type="GO" id="GO:0015937">
    <property type="term" value="P:coenzyme A biosynthetic process"/>
    <property type="evidence" value="ECO:0007669"/>
    <property type="project" value="UniProtKB-UniRule"/>
</dbReference>
<comment type="pathway">
    <text evidence="9">Cofactor biosynthesis; coenzyme A biosynthesis; CoA from (R)-pantothenate: step 4/5.</text>
</comment>
<keyword evidence="5 9" id="KW-0067">ATP-binding</keyword>
<evidence type="ECO:0000313" key="11">
    <source>
        <dbReference type="EMBL" id="QDT19041.1"/>
    </source>
</evidence>
<sequence>MTGSLNPHHAVYVGSFDPPTLGHLDIVERGAVIYDKITVGIGINPDKRPLFSPEERQQQLELLVQNCPNVEVKCFQGLAVNFVKECGGGVMLRGLRTLTDVEAEFTMSLANRTLAGDIETVFLMASEKYTHISSSLIKQIAQLGGDVAEEKLRDFVPRQVVAPLIEKFASKTSAQE</sequence>
<evidence type="ECO:0000313" key="12">
    <source>
        <dbReference type="Proteomes" id="UP000320421"/>
    </source>
</evidence>
<keyword evidence="7 9" id="KW-0173">Coenzyme A biosynthesis</keyword>
<dbReference type="AlphaFoldDB" id="A0A517PI82"/>
<dbReference type="PANTHER" id="PTHR21342">
    <property type="entry name" value="PHOSPHOPANTETHEINE ADENYLYLTRANSFERASE"/>
    <property type="match status" value="1"/>
</dbReference>
<evidence type="ECO:0000259" key="10">
    <source>
        <dbReference type="Pfam" id="PF01467"/>
    </source>
</evidence>
<proteinExistence type="inferred from homology"/>
<dbReference type="HAMAP" id="MF_00151">
    <property type="entry name" value="PPAT_bact"/>
    <property type="match status" value="1"/>
</dbReference>
<dbReference type="InterPro" id="IPR004821">
    <property type="entry name" value="Cyt_trans-like"/>
</dbReference>
<dbReference type="GO" id="GO:0004595">
    <property type="term" value="F:pantetheine-phosphate adenylyltransferase activity"/>
    <property type="evidence" value="ECO:0007669"/>
    <property type="project" value="UniProtKB-UniRule"/>
</dbReference>
<dbReference type="GO" id="GO:0005737">
    <property type="term" value="C:cytoplasm"/>
    <property type="evidence" value="ECO:0007669"/>
    <property type="project" value="UniProtKB-SubCell"/>
</dbReference>
<keyword evidence="2 9" id="KW-0808">Transferase</keyword>
<evidence type="ECO:0000256" key="5">
    <source>
        <dbReference type="ARBA" id="ARBA00022840"/>
    </source>
</evidence>
<keyword evidence="4 9" id="KW-0547">Nucleotide-binding</keyword>
<dbReference type="InterPro" id="IPR001980">
    <property type="entry name" value="PPAT"/>
</dbReference>
<evidence type="ECO:0000256" key="6">
    <source>
        <dbReference type="ARBA" id="ARBA00022842"/>
    </source>
</evidence>
<dbReference type="OrthoDB" id="9806661at2"/>
<keyword evidence="12" id="KW-1185">Reference proteome</keyword>
<dbReference type="InterPro" id="IPR014729">
    <property type="entry name" value="Rossmann-like_a/b/a_fold"/>
</dbReference>
<feature type="binding site" evidence="9">
    <location>
        <position position="93"/>
    </location>
    <ligand>
        <name>substrate</name>
    </ligand>
</feature>
<comment type="similarity">
    <text evidence="9">Belongs to the bacterial CoaD family.</text>
</comment>
<dbReference type="NCBIfam" id="TIGR01510">
    <property type="entry name" value="coaD_prev_kdtB"/>
    <property type="match status" value="1"/>
</dbReference>
<dbReference type="EC" id="2.7.7.3" evidence="9"/>
<feature type="binding site" evidence="9">
    <location>
        <position position="23"/>
    </location>
    <ligand>
        <name>ATP</name>
        <dbReference type="ChEBI" id="CHEBI:30616"/>
    </ligand>
</feature>
<feature type="binding site" evidence="9">
    <location>
        <position position="104"/>
    </location>
    <ligand>
        <name>ATP</name>
        <dbReference type="ChEBI" id="CHEBI:30616"/>
    </ligand>
</feature>
<organism evidence="11 12">
    <name type="scientific">Gimesia chilikensis</name>
    <dbReference type="NCBI Taxonomy" id="2605989"/>
    <lineage>
        <taxon>Bacteria</taxon>
        <taxon>Pseudomonadati</taxon>
        <taxon>Planctomycetota</taxon>
        <taxon>Planctomycetia</taxon>
        <taxon>Planctomycetales</taxon>
        <taxon>Planctomycetaceae</taxon>
        <taxon>Gimesia</taxon>
    </lineage>
</organism>
<evidence type="ECO:0000256" key="4">
    <source>
        <dbReference type="ARBA" id="ARBA00022741"/>
    </source>
</evidence>
<keyword evidence="1 9" id="KW-0963">Cytoplasm</keyword>
<dbReference type="PANTHER" id="PTHR21342:SF1">
    <property type="entry name" value="PHOSPHOPANTETHEINE ADENYLYLTRANSFERASE"/>
    <property type="match status" value="1"/>
</dbReference>
<feature type="binding site" evidence="9">
    <location>
        <position position="15"/>
    </location>
    <ligand>
        <name>substrate</name>
    </ligand>
</feature>
<name>A0A517PI82_9PLAN</name>
<evidence type="ECO:0000256" key="8">
    <source>
        <dbReference type="ARBA" id="ARBA00029346"/>
    </source>
</evidence>
<feature type="binding site" evidence="9">
    <location>
        <position position="79"/>
    </location>
    <ligand>
        <name>substrate</name>
    </ligand>
</feature>
<keyword evidence="3 9" id="KW-0548">Nucleotidyltransferase</keyword>
<protein>
    <recommendedName>
        <fullName evidence="9">Phosphopantetheine adenylyltransferase</fullName>
        <ecNumber evidence="9">2.7.7.3</ecNumber>
    </recommendedName>
    <alternativeName>
        <fullName evidence="9">Dephospho-CoA pyrophosphorylase</fullName>
    </alternativeName>
    <alternativeName>
        <fullName evidence="9">Pantetheine-phosphate adenylyltransferase</fullName>
        <shortName evidence="9">PPAT</shortName>
    </alternativeName>
</protein>
<dbReference type="NCBIfam" id="TIGR00125">
    <property type="entry name" value="cyt_tran_rel"/>
    <property type="match status" value="1"/>
</dbReference>
<dbReference type="EMBL" id="CP036266">
    <property type="protein sequence ID" value="QDT19041.1"/>
    <property type="molecule type" value="Genomic_DNA"/>
</dbReference>
<feature type="binding site" evidence="9">
    <location>
        <begin position="94"/>
        <end position="96"/>
    </location>
    <ligand>
        <name>ATP</name>
        <dbReference type="ChEBI" id="CHEBI:30616"/>
    </ligand>
</feature>
<feature type="binding site" evidence="9">
    <location>
        <begin position="15"/>
        <end position="16"/>
    </location>
    <ligand>
        <name>ATP</name>
        <dbReference type="ChEBI" id="CHEBI:30616"/>
    </ligand>
</feature>
<dbReference type="CDD" id="cd02163">
    <property type="entry name" value="PPAT"/>
    <property type="match status" value="1"/>
</dbReference>